<reference evidence="2" key="2">
    <citation type="journal article" date="2021" name="Mar. Drugs">
        <title>Genome Reduction and Secondary Metabolism of the Marine Sponge-Associated Cyanobacterium Leptothoe.</title>
        <authorList>
            <person name="Konstantinou D."/>
            <person name="Popin R.V."/>
            <person name="Fewer D.P."/>
            <person name="Sivonen K."/>
            <person name="Gkelis S."/>
        </authorList>
    </citation>
    <scope>NUCLEOTIDE SEQUENCE</scope>
    <source>
        <strain evidence="2">TAU-MAC 1115</strain>
    </source>
</reference>
<dbReference type="AlphaFoldDB" id="A0A947DKD5"/>
<keyword evidence="1" id="KW-1133">Transmembrane helix</keyword>
<gene>
    <name evidence="2" type="ORF">IXB50_21395</name>
</gene>
<protein>
    <submittedName>
        <fullName evidence="2">Uncharacterized protein</fullName>
    </submittedName>
</protein>
<proteinExistence type="predicted"/>
<sequence>MNGESTIKLWGLSITDLTALLMIGLTFVTTVANILLWISTRQTVKLLIGQIRHQVATDYSEAQHTLVDVHRELFLGILNNQKLLESFTNANGLDRNDWELEKISAFLVNQVLLGYLHLRNGIISPSHFEGFKRDAQDVFAYKTVCSHWQKVRVANSEEFRRFVDTELLWQDPGTP</sequence>
<accession>A0A947DKD5</accession>
<keyword evidence="3" id="KW-1185">Reference proteome</keyword>
<reference evidence="2" key="1">
    <citation type="submission" date="2020-11" db="EMBL/GenBank/DDBJ databases">
        <authorList>
            <person name="Konstantinou D."/>
            <person name="Gkelis S."/>
            <person name="Popin R."/>
            <person name="Fewer D."/>
            <person name="Sivonen K."/>
        </authorList>
    </citation>
    <scope>NUCLEOTIDE SEQUENCE</scope>
    <source>
        <strain evidence="2">TAU-MAC 1115</strain>
    </source>
</reference>
<dbReference type="EMBL" id="JADOES010000069">
    <property type="protein sequence ID" value="MBT9317974.1"/>
    <property type="molecule type" value="Genomic_DNA"/>
</dbReference>
<keyword evidence="1" id="KW-0812">Transmembrane</keyword>
<evidence type="ECO:0000313" key="3">
    <source>
        <dbReference type="Proteomes" id="UP000717364"/>
    </source>
</evidence>
<evidence type="ECO:0000313" key="2">
    <source>
        <dbReference type="EMBL" id="MBT9317974.1"/>
    </source>
</evidence>
<name>A0A947DKD5_9CYAN</name>
<dbReference type="RefSeq" id="WP_215611036.1">
    <property type="nucleotide sequence ID" value="NZ_JADOES010000069.1"/>
</dbReference>
<dbReference type="Proteomes" id="UP000717364">
    <property type="component" value="Unassembled WGS sequence"/>
</dbReference>
<keyword evidence="1" id="KW-0472">Membrane</keyword>
<comment type="caution">
    <text evidence="2">The sequence shown here is derived from an EMBL/GenBank/DDBJ whole genome shotgun (WGS) entry which is preliminary data.</text>
</comment>
<evidence type="ECO:0000256" key="1">
    <source>
        <dbReference type="SAM" id="Phobius"/>
    </source>
</evidence>
<organism evidence="2 3">
    <name type="scientific">Leptothoe spongobia TAU-MAC 1115</name>
    <dbReference type="NCBI Taxonomy" id="1967444"/>
    <lineage>
        <taxon>Bacteria</taxon>
        <taxon>Bacillati</taxon>
        <taxon>Cyanobacteriota</taxon>
        <taxon>Cyanophyceae</taxon>
        <taxon>Nodosilineales</taxon>
        <taxon>Cymatolegaceae</taxon>
        <taxon>Leptothoe</taxon>
        <taxon>Leptothoe spongobia</taxon>
    </lineage>
</organism>
<feature type="transmembrane region" description="Helical" evidence="1">
    <location>
        <begin position="20"/>
        <end position="38"/>
    </location>
</feature>